<evidence type="ECO:0000313" key="3">
    <source>
        <dbReference type="EMBL" id="PIA34999.1"/>
    </source>
</evidence>
<accession>A0A2G5CUQ5</accession>
<organism evidence="3 4">
    <name type="scientific">Aquilegia coerulea</name>
    <name type="common">Rocky mountain columbine</name>
    <dbReference type="NCBI Taxonomy" id="218851"/>
    <lineage>
        <taxon>Eukaryota</taxon>
        <taxon>Viridiplantae</taxon>
        <taxon>Streptophyta</taxon>
        <taxon>Embryophyta</taxon>
        <taxon>Tracheophyta</taxon>
        <taxon>Spermatophyta</taxon>
        <taxon>Magnoliopsida</taxon>
        <taxon>Ranunculales</taxon>
        <taxon>Ranunculaceae</taxon>
        <taxon>Thalictroideae</taxon>
        <taxon>Aquilegia</taxon>
    </lineage>
</organism>
<dbReference type="STRING" id="218851.A0A2G5CUQ5"/>
<dbReference type="EMBL" id="KZ305054">
    <property type="protein sequence ID" value="PIA34999.1"/>
    <property type="molecule type" value="Genomic_DNA"/>
</dbReference>
<dbReference type="PANTHER" id="PTHR34283">
    <property type="entry name" value="PROTEIN RESPONSE TO LOW SULFUR 1"/>
    <property type="match status" value="1"/>
</dbReference>
<evidence type="ECO:0000256" key="2">
    <source>
        <dbReference type="SAM" id="MobiDB-lite"/>
    </source>
</evidence>
<dbReference type="AlphaFoldDB" id="A0A2G5CUQ5"/>
<sequence>MAPSLAFLPASSPHTTTADTQNQLPLKKKQQQDEEQEQVEVVEVLMSLRRRNEELERELKISLEREQLMRQELDKTTQRLRVVEDAEERLCSQLGDLEAEAVDQARFYHAQIRSLMQQLSQAQKQLVPSAAT</sequence>
<dbReference type="PANTHER" id="PTHR34283:SF1">
    <property type="entry name" value="PROTEIN RESPONSE TO LOW SULFUR 1"/>
    <property type="match status" value="1"/>
</dbReference>
<keyword evidence="4" id="KW-1185">Reference proteome</keyword>
<evidence type="ECO:0000313" key="4">
    <source>
        <dbReference type="Proteomes" id="UP000230069"/>
    </source>
</evidence>
<proteinExistence type="predicted"/>
<keyword evidence="1" id="KW-0175">Coiled coil</keyword>
<dbReference type="Pfam" id="PF24980">
    <property type="entry name" value="LSU"/>
    <property type="match status" value="1"/>
</dbReference>
<name>A0A2G5CUQ5_AQUCA</name>
<evidence type="ECO:0000256" key="1">
    <source>
        <dbReference type="SAM" id="Coils"/>
    </source>
</evidence>
<protein>
    <submittedName>
        <fullName evidence="3">Uncharacterized protein</fullName>
    </submittedName>
</protein>
<dbReference type="FunCoup" id="A0A2G5CUQ5">
    <property type="interactions" value="101"/>
</dbReference>
<feature type="region of interest" description="Disordered" evidence="2">
    <location>
        <begin position="1"/>
        <end position="36"/>
    </location>
</feature>
<dbReference type="InParanoid" id="A0A2G5CUQ5"/>
<dbReference type="GO" id="GO:0098869">
    <property type="term" value="P:cellular oxidant detoxification"/>
    <property type="evidence" value="ECO:0007669"/>
    <property type="project" value="InterPro"/>
</dbReference>
<gene>
    <name evidence="3" type="ORF">AQUCO_03700330v1</name>
</gene>
<reference evidence="3 4" key="1">
    <citation type="submission" date="2017-09" db="EMBL/GenBank/DDBJ databases">
        <title>WGS assembly of Aquilegia coerulea Goldsmith.</title>
        <authorList>
            <person name="Hodges S."/>
            <person name="Kramer E."/>
            <person name="Nordborg M."/>
            <person name="Tomkins J."/>
            <person name="Borevitz J."/>
            <person name="Derieg N."/>
            <person name="Yan J."/>
            <person name="Mihaltcheva S."/>
            <person name="Hayes R.D."/>
            <person name="Rokhsar D."/>
        </authorList>
    </citation>
    <scope>NUCLEOTIDE SEQUENCE [LARGE SCALE GENOMIC DNA]</scope>
    <source>
        <strain evidence="4">cv. Goldsmith</strain>
    </source>
</reference>
<feature type="compositionally biased region" description="Polar residues" evidence="2">
    <location>
        <begin position="12"/>
        <end position="24"/>
    </location>
</feature>
<dbReference type="InterPro" id="IPR039282">
    <property type="entry name" value="LSU"/>
</dbReference>
<feature type="coiled-coil region" evidence="1">
    <location>
        <begin position="38"/>
        <end position="72"/>
    </location>
</feature>
<dbReference type="OrthoDB" id="1888446at2759"/>
<dbReference type="Proteomes" id="UP000230069">
    <property type="component" value="Unassembled WGS sequence"/>
</dbReference>